<feature type="transmembrane region" description="Helical" evidence="1">
    <location>
        <begin position="742"/>
        <end position="759"/>
    </location>
</feature>
<reference evidence="3 4" key="2">
    <citation type="submission" date="2018-06" db="EMBL/GenBank/DDBJ databases">
        <title>Metagenomic assembly of (sub)arctic Cyanobacteria and their associated microbiome from non-axenic cultures.</title>
        <authorList>
            <person name="Baurain D."/>
        </authorList>
    </citation>
    <scope>NUCLEOTIDE SEQUENCE [LARGE SCALE GENOMIC DNA]</scope>
    <source>
        <strain evidence="3">ULC027bin1</strain>
    </source>
</reference>
<feature type="transmembrane region" description="Helical" evidence="1">
    <location>
        <begin position="771"/>
        <end position="790"/>
    </location>
</feature>
<evidence type="ECO:0000256" key="1">
    <source>
        <dbReference type="SAM" id="Phobius"/>
    </source>
</evidence>
<accession>A0A2W4YJB3</accession>
<evidence type="ECO:0000259" key="2">
    <source>
        <dbReference type="SMART" id="SM01080"/>
    </source>
</evidence>
<keyword evidence="1" id="KW-1133">Transmembrane helix</keyword>
<dbReference type="Pfam" id="PF05226">
    <property type="entry name" value="CHASE2"/>
    <property type="match status" value="1"/>
</dbReference>
<comment type="caution">
    <text evidence="3">The sequence shown here is derived from an EMBL/GenBank/DDBJ whole genome shotgun (WGS) entry which is preliminary data.</text>
</comment>
<dbReference type="AlphaFoldDB" id="A0A2W4YJB3"/>
<dbReference type="InterPro" id="IPR024983">
    <property type="entry name" value="CHAT_dom"/>
</dbReference>
<organism evidence="3 4">
    <name type="scientific">Phormidesmis priestleyi</name>
    <dbReference type="NCBI Taxonomy" id="268141"/>
    <lineage>
        <taxon>Bacteria</taxon>
        <taxon>Bacillati</taxon>
        <taxon>Cyanobacteriota</taxon>
        <taxon>Cyanophyceae</taxon>
        <taxon>Leptolyngbyales</taxon>
        <taxon>Leptolyngbyaceae</taxon>
        <taxon>Phormidesmis</taxon>
    </lineage>
</organism>
<sequence length="830" mass="92007">MSKRTSKRIVIKIGPGSLETGYTAAVQIGREGLNPQAETHATLPPAPDLRDLYRRWQQAYRQIGAIYRIKPLAGVTNVSDVAAREACQVLSRQLRDRLHHWLNSDNFRPIREKLLEQLNPQDIARVLLQTQDPLLQRLPWHELHFFQRYPRAEVGICALEYQQVTYPGTRSEKVRILAVMGSATGLDTRVDETLLSSLSDVDIHFLKEPSLEAFNQSLWAEAGWDILFFAGHSRSRENCAQDEMGSGEMSLNATEQLTIPQLKHALRKAIDRGLNTAIFNSCDGLGLAADLADLHIPQVLVMREPVPDQVAHAFLKGFLDAFSSGRPFYLSVREAREKLQGLETRFPCATWLPVIVQNLAETPPTWRSLQGKAEINRSKIHQFADAAIATSPLKPPVKPSVRPTAPQHRFRQGIGVGVAIATILLLGRQLGFLEPLELKAYDLLLRSRPPETIDNRLLIITNTDKDIAAYPNPTGKSSLADTTLLALLDKLTPLQPQLIGLDIYRGDLETDPTLATKLKATDNLIAICKVSDSVTDTPGKPPPPEFEDTARIGASDFIEDQGRDNILRRHLLQLGPTPNSPCQASNTFSTVLASRYLKATKGIVDLPFTRITQTAFGGYHNLDVEGGSQIMLNYRILRNPEQTTCGNVIETPADCITVSEVLAQPLEQLRNSVKGRIILIGTTDMDFGAGDRWLTPYTQTPALEDQASGVFLQAQMISQLLSTTLDTPARPIITSWSEWQEMTWITLWALIGGLLGAYANKPLGMRLWLHLGLRLLIAKGVLLLACWLWLTKAGVWIPWVPSALALPATGAIAALTAQSRQTLQNQNQNR</sequence>
<evidence type="ECO:0000313" key="3">
    <source>
        <dbReference type="EMBL" id="PZO43118.1"/>
    </source>
</evidence>
<reference evidence="4" key="1">
    <citation type="submission" date="2018-04" db="EMBL/GenBank/DDBJ databases">
        <authorList>
            <person name="Cornet L."/>
        </authorList>
    </citation>
    <scope>NUCLEOTIDE SEQUENCE [LARGE SCALE GENOMIC DNA]</scope>
</reference>
<keyword evidence="1" id="KW-0472">Membrane</keyword>
<protein>
    <submittedName>
        <fullName evidence="3">Sensor protein Chase2</fullName>
    </submittedName>
</protein>
<evidence type="ECO:0000313" key="4">
    <source>
        <dbReference type="Proteomes" id="UP000249794"/>
    </source>
</evidence>
<feature type="transmembrane region" description="Helical" evidence="1">
    <location>
        <begin position="796"/>
        <end position="817"/>
    </location>
</feature>
<dbReference type="Proteomes" id="UP000249794">
    <property type="component" value="Unassembled WGS sequence"/>
</dbReference>
<proteinExistence type="predicted"/>
<dbReference type="Pfam" id="PF12770">
    <property type="entry name" value="CHAT"/>
    <property type="match status" value="1"/>
</dbReference>
<dbReference type="SMART" id="SM01080">
    <property type="entry name" value="CHASE2"/>
    <property type="match status" value="1"/>
</dbReference>
<dbReference type="EMBL" id="QBMP01000410">
    <property type="protein sequence ID" value="PZO43118.1"/>
    <property type="molecule type" value="Genomic_DNA"/>
</dbReference>
<gene>
    <name evidence="3" type="ORF">DCF15_22640</name>
</gene>
<name>A0A2W4YJB3_9CYAN</name>
<keyword evidence="1" id="KW-0812">Transmembrane</keyword>
<dbReference type="InterPro" id="IPR007890">
    <property type="entry name" value="CHASE2"/>
</dbReference>
<feature type="domain" description="CHASE2" evidence="2">
    <location>
        <begin position="433"/>
        <end position="755"/>
    </location>
</feature>